<dbReference type="PROSITE" id="PS51257">
    <property type="entry name" value="PROKAR_LIPOPROTEIN"/>
    <property type="match status" value="1"/>
</dbReference>
<dbReference type="InterPro" id="IPR020904">
    <property type="entry name" value="Sc_DH/Rdtase_CS"/>
</dbReference>
<dbReference type="Gene3D" id="3.40.50.720">
    <property type="entry name" value="NAD(P)-binding Rossmann-like Domain"/>
    <property type="match status" value="1"/>
</dbReference>
<protein>
    <submittedName>
        <fullName evidence="2">SDR family oxidoreductase</fullName>
    </submittedName>
</protein>
<dbReference type="InterPro" id="IPR036291">
    <property type="entry name" value="NAD(P)-bd_dom_sf"/>
</dbReference>
<dbReference type="PROSITE" id="PS00061">
    <property type="entry name" value="ADH_SHORT"/>
    <property type="match status" value="1"/>
</dbReference>
<dbReference type="Pfam" id="PF13561">
    <property type="entry name" value="adh_short_C2"/>
    <property type="match status" value="1"/>
</dbReference>
<evidence type="ECO:0000256" key="1">
    <source>
        <dbReference type="ARBA" id="ARBA00006484"/>
    </source>
</evidence>
<dbReference type="FunFam" id="3.40.50.720:FF:000084">
    <property type="entry name" value="Short-chain dehydrogenase reductase"/>
    <property type="match status" value="1"/>
</dbReference>
<dbReference type="Proteomes" id="UP000886042">
    <property type="component" value="Unassembled WGS sequence"/>
</dbReference>
<dbReference type="PANTHER" id="PTHR42879:SF2">
    <property type="entry name" value="3-OXOACYL-[ACYL-CARRIER-PROTEIN] REDUCTASE FABG"/>
    <property type="match status" value="1"/>
</dbReference>
<dbReference type="InterPro" id="IPR050259">
    <property type="entry name" value="SDR"/>
</dbReference>
<gene>
    <name evidence="2" type="ORF">ENJ46_02800</name>
</gene>
<dbReference type="SUPFAM" id="SSF51735">
    <property type="entry name" value="NAD(P)-binding Rossmann-fold domains"/>
    <property type="match status" value="1"/>
</dbReference>
<sequence>MTRHALITGGGSGIGLACAQRLSRDGYKVTIAGRHEDRLKAAKFPYVVMDVTSAESIQDGFTAAINQNGPIDIVISNAGAAQTAPALKTSQDMWDTMIAVNLTGAFLCAQAALPPMVEQGFGRFIVIASTAALKAYPYTMAYTAAKHGVLGMVKGLAVELAKTGVTCNAICPGFTDTDIVRGAVKNIMDITGRSQEKALSAFIKDNPMNRLIAPDEIADSASWLCGKGASSVNGQAIIIDGGECIS</sequence>
<proteinExistence type="inferred from homology"/>
<dbReference type="PRINTS" id="PR00080">
    <property type="entry name" value="SDRFAMILY"/>
</dbReference>
<organism evidence="2">
    <name type="scientific">Hellea balneolensis</name>
    <dbReference type="NCBI Taxonomy" id="287478"/>
    <lineage>
        <taxon>Bacteria</taxon>
        <taxon>Pseudomonadati</taxon>
        <taxon>Pseudomonadota</taxon>
        <taxon>Alphaproteobacteria</taxon>
        <taxon>Maricaulales</taxon>
        <taxon>Robiginitomaculaceae</taxon>
        <taxon>Hellea</taxon>
    </lineage>
</organism>
<dbReference type="PRINTS" id="PR00081">
    <property type="entry name" value="GDHRDH"/>
</dbReference>
<name>A0A7C3C5E1_9PROT</name>
<dbReference type="AlphaFoldDB" id="A0A7C3C5E1"/>
<dbReference type="CDD" id="cd05233">
    <property type="entry name" value="SDR_c"/>
    <property type="match status" value="1"/>
</dbReference>
<dbReference type="InterPro" id="IPR002347">
    <property type="entry name" value="SDR_fam"/>
</dbReference>
<dbReference type="PANTHER" id="PTHR42879">
    <property type="entry name" value="3-OXOACYL-(ACYL-CARRIER-PROTEIN) REDUCTASE"/>
    <property type="match status" value="1"/>
</dbReference>
<comment type="similarity">
    <text evidence="1">Belongs to the short-chain dehydrogenases/reductases (SDR) family.</text>
</comment>
<accession>A0A7C3C5E1</accession>
<reference evidence="2" key="1">
    <citation type="journal article" date="2020" name="mSystems">
        <title>Genome- and Community-Level Interaction Insights into Carbon Utilization and Element Cycling Functions of Hydrothermarchaeota in Hydrothermal Sediment.</title>
        <authorList>
            <person name="Zhou Z."/>
            <person name="Liu Y."/>
            <person name="Xu W."/>
            <person name="Pan J."/>
            <person name="Luo Z.H."/>
            <person name="Li M."/>
        </authorList>
    </citation>
    <scope>NUCLEOTIDE SEQUENCE [LARGE SCALE GENOMIC DNA]</scope>
    <source>
        <strain evidence="2">HyVt-489</strain>
    </source>
</reference>
<dbReference type="GO" id="GO:0032787">
    <property type="term" value="P:monocarboxylic acid metabolic process"/>
    <property type="evidence" value="ECO:0007669"/>
    <property type="project" value="UniProtKB-ARBA"/>
</dbReference>
<dbReference type="EMBL" id="DRMN01000187">
    <property type="protein sequence ID" value="HFB54828.1"/>
    <property type="molecule type" value="Genomic_DNA"/>
</dbReference>
<comment type="caution">
    <text evidence="2">The sequence shown here is derived from an EMBL/GenBank/DDBJ whole genome shotgun (WGS) entry which is preliminary data.</text>
</comment>
<evidence type="ECO:0000313" key="2">
    <source>
        <dbReference type="EMBL" id="HFB54828.1"/>
    </source>
</evidence>